<dbReference type="RefSeq" id="XP_013266542.1">
    <property type="nucleotide sequence ID" value="XM_013411088.1"/>
</dbReference>
<dbReference type="PROSITE" id="PS50097">
    <property type="entry name" value="BTB"/>
    <property type="match status" value="1"/>
</dbReference>
<dbReference type="InterPro" id="IPR000210">
    <property type="entry name" value="BTB/POZ_dom"/>
</dbReference>
<dbReference type="CDD" id="cd18186">
    <property type="entry name" value="BTB_POZ_ZBTB_KLHL-like"/>
    <property type="match status" value="1"/>
</dbReference>
<evidence type="ECO:0000313" key="3">
    <source>
        <dbReference type="EMBL" id="KIW99405.1"/>
    </source>
</evidence>
<proteinExistence type="predicted"/>
<protein>
    <submittedName>
        <fullName evidence="3">Rhinocladiella mackenziei CBS 650.93 unplaced genomic scaffold supercont1.13, whole genome shotgun sequence</fullName>
    </submittedName>
</protein>
<organism evidence="3 4">
    <name type="scientific">Rhinocladiella mackenziei CBS 650.93</name>
    <dbReference type="NCBI Taxonomy" id="1442369"/>
    <lineage>
        <taxon>Eukaryota</taxon>
        <taxon>Fungi</taxon>
        <taxon>Dikarya</taxon>
        <taxon>Ascomycota</taxon>
        <taxon>Pezizomycotina</taxon>
        <taxon>Eurotiomycetes</taxon>
        <taxon>Chaetothyriomycetidae</taxon>
        <taxon>Chaetothyriales</taxon>
        <taxon>Herpotrichiellaceae</taxon>
        <taxon>Rhinocladiella</taxon>
    </lineage>
</organism>
<name>A0A0D2I839_9EURO</name>
<dbReference type="EMBL" id="KN847487">
    <property type="protein sequence ID" value="KIW99405.1"/>
    <property type="molecule type" value="Genomic_DNA"/>
</dbReference>
<dbReference type="AlphaFoldDB" id="A0A0D2I839"/>
<dbReference type="OrthoDB" id="9997739at2759"/>
<feature type="region of interest" description="Disordered" evidence="1">
    <location>
        <begin position="76"/>
        <end position="122"/>
    </location>
</feature>
<dbReference type="VEuPathDB" id="FungiDB:Z518_11393"/>
<dbReference type="SUPFAM" id="SSF54695">
    <property type="entry name" value="POZ domain"/>
    <property type="match status" value="1"/>
</dbReference>
<evidence type="ECO:0000256" key="1">
    <source>
        <dbReference type="SAM" id="MobiDB-lite"/>
    </source>
</evidence>
<keyword evidence="4" id="KW-1185">Reference proteome</keyword>
<gene>
    <name evidence="3" type="ORF">Z518_11393</name>
</gene>
<dbReference type="Gene3D" id="3.30.710.10">
    <property type="entry name" value="Potassium Channel Kv1.1, Chain A"/>
    <property type="match status" value="1"/>
</dbReference>
<dbReference type="PANTHER" id="PTHR47843">
    <property type="entry name" value="BTB DOMAIN-CONTAINING PROTEIN-RELATED"/>
    <property type="match status" value="1"/>
</dbReference>
<accession>A0A0D2I839</accession>
<dbReference type="PANTHER" id="PTHR47843:SF2">
    <property type="entry name" value="BTB DOMAIN-CONTAINING PROTEIN"/>
    <property type="match status" value="1"/>
</dbReference>
<dbReference type="Pfam" id="PF00651">
    <property type="entry name" value="BTB"/>
    <property type="match status" value="1"/>
</dbReference>
<dbReference type="Proteomes" id="UP000053617">
    <property type="component" value="Unassembled WGS sequence"/>
</dbReference>
<dbReference type="GeneID" id="25299464"/>
<dbReference type="InterPro" id="IPR011333">
    <property type="entry name" value="SKP1/BTB/POZ_sf"/>
</dbReference>
<evidence type="ECO:0000259" key="2">
    <source>
        <dbReference type="PROSITE" id="PS50097"/>
    </source>
</evidence>
<feature type="domain" description="BTB" evidence="2">
    <location>
        <begin position="6"/>
        <end position="73"/>
    </location>
</feature>
<feature type="compositionally biased region" description="Polar residues" evidence="1">
    <location>
        <begin position="85"/>
        <end position="105"/>
    </location>
</feature>
<dbReference type="STRING" id="1442369.A0A0D2I839"/>
<evidence type="ECO:0000313" key="4">
    <source>
        <dbReference type="Proteomes" id="UP000053617"/>
    </source>
</evidence>
<dbReference type="HOGENOM" id="CLU_056399_2_1_1"/>
<sequence>MGSPPFEFLVGVERTAFHVHSSLAIHLSPVFAVLIQGHMLEAIEKRAVLDDIDVDTFVRFCEYAYTGDYSVPQPTICQAPHPSPLLQTDTQDSNDNSKSNAVSQKPETEKAPPPDSNPRSKQLISRSISWLTGRNNKKKPCTPSCKLRNPASGVIASLPDPDSKLGVTWSKFRASSTGWNGPVFQPYRNILPSESFTEVLLCQARLYVFGDRYDIKPLRLLIVYKIRRTLSVLKIFPERVPEIFQLVAYVYENTVEGDDLRMLVLQYTACMTIVLMADADWDAFISEQPTFARELLAYLSNLEQN</sequence>
<reference evidence="3 4" key="1">
    <citation type="submission" date="2015-01" db="EMBL/GenBank/DDBJ databases">
        <title>The Genome Sequence of Rhinocladiella mackenzie CBS 650.93.</title>
        <authorList>
            <consortium name="The Broad Institute Genomics Platform"/>
            <person name="Cuomo C."/>
            <person name="de Hoog S."/>
            <person name="Gorbushina A."/>
            <person name="Stielow B."/>
            <person name="Teixiera M."/>
            <person name="Abouelleil A."/>
            <person name="Chapman S.B."/>
            <person name="Priest M."/>
            <person name="Young S.K."/>
            <person name="Wortman J."/>
            <person name="Nusbaum C."/>
            <person name="Birren B."/>
        </authorList>
    </citation>
    <scope>NUCLEOTIDE SEQUENCE [LARGE SCALE GENOMIC DNA]</scope>
    <source>
        <strain evidence="3 4">CBS 650.93</strain>
    </source>
</reference>